<dbReference type="Pfam" id="PF04542">
    <property type="entry name" value="Sigma70_r2"/>
    <property type="match status" value="1"/>
</dbReference>
<dbReference type="PANTHER" id="PTHR43133">
    <property type="entry name" value="RNA POLYMERASE ECF-TYPE SIGMA FACTO"/>
    <property type="match status" value="1"/>
</dbReference>
<evidence type="ECO:0000313" key="8">
    <source>
        <dbReference type="EMBL" id="OUM49724.1"/>
    </source>
</evidence>
<dbReference type="GO" id="GO:0006352">
    <property type="term" value="P:DNA-templated transcription initiation"/>
    <property type="evidence" value="ECO:0007669"/>
    <property type="project" value="InterPro"/>
</dbReference>
<feature type="domain" description="RNA polymerase sigma-70 region 2" evidence="6">
    <location>
        <begin position="24"/>
        <end position="93"/>
    </location>
</feature>
<dbReference type="AlphaFoldDB" id="A0A1Y3MIV9"/>
<accession>A0A1Y3MIV9</accession>
<keyword evidence="5" id="KW-0804">Transcription</keyword>
<reference evidence="8 9" key="1">
    <citation type="submission" date="2017-02" db="EMBL/GenBank/DDBJ databases">
        <title>Bacillus pseudomycoides isolate FSL K6-0042.</title>
        <authorList>
            <person name="Kovac J."/>
        </authorList>
    </citation>
    <scope>NUCLEOTIDE SEQUENCE [LARGE SCALE GENOMIC DNA]</scope>
    <source>
        <strain evidence="8 9">FSL K6-0042</strain>
    </source>
</reference>
<dbReference type="RefSeq" id="WP_016114289.1">
    <property type="nucleotide sequence ID" value="NZ_CP189809.1"/>
</dbReference>
<name>A0A1Y3MIV9_9BACI</name>
<dbReference type="GO" id="GO:0003677">
    <property type="term" value="F:DNA binding"/>
    <property type="evidence" value="ECO:0007669"/>
    <property type="project" value="UniProtKB-KW"/>
</dbReference>
<dbReference type="Gene3D" id="1.10.10.10">
    <property type="entry name" value="Winged helix-like DNA-binding domain superfamily/Winged helix DNA-binding domain"/>
    <property type="match status" value="1"/>
</dbReference>
<keyword evidence="2" id="KW-0805">Transcription regulation</keyword>
<dbReference type="NCBIfam" id="TIGR02937">
    <property type="entry name" value="sigma70-ECF"/>
    <property type="match status" value="1"/>
</dbReference>
<dbReference type="EMBL" id="MWPX01000004">
    <property type="protein sequence ID" value="OUM49724.1"/>
    <property type="molecule type" value="Genomic_DNA"/>
</dbReference>
<evidence type="ECO:0000313" key="9">
    <source>
        <dbReference type="Proteomes" id="UP000195321"/>
    </source>
</evidence>
<dbReference type="CDD" id="cd06171">
    <property type="entry name" value="Sigma70_r4"/>
    <property type="match status" value="1"/>
</dbReference>
<dbReference type="InterPro" id="IPR007627">
    <property type="entry name" value="RNA_pol_sigma70_r2"/>
</dbReference>
<comment type="caution">
    <text evidence="8">The sequence shown here is derived from an EMBL/GenBank/DDBJ whole genome shotgun (WGS) entry which is preliminary data.</text>
</comment>
<dbReference type="SUPFAM" id="SSF88659">
    <property type="entry name" value="Sigma3 and sigma4 domains of RNA polymerase sigma factors"/>
    <property type="match status" value="1"/>
</dbReference>
<evidence type="ECO:0000256" key="4">
    <source>
        <dbReference type="ARBA" id="ARBA00023125"/>
    </source>
</evidence>
<gene>
    <name evidence="8" type="ORF">BW425_05960</name>
</gene>
<dbReference type="Pfam" id="PF08281">
    <property type="entry name" value="Sigma70_r4_2"/>
    <property type="match status" value="1"/>
</dbReference>
<dbReference type="Gene3D" id="1.10.1740.10">
    <property type="match status" value="1"/>
</dbReference>
<dbReference type="InterPro" id="IPR036388">
    <property type="entry name" value="WH-like_DNA-bd_sf"/>
</dbReference>
<keyword evidence="3" id="KW-0731">Sigma factor</keyword>
<dbReference type="Proteomes" id="UP000195321">
    <property type="component" value="Unassembled WGS sequence"/>
</dbReference>
<evidence type="ECO:0000256" key="2">
    <source>
        <dbReference type="ARBA" id="ARBA00023015"/>
    </source>
</evidence>
<dbReference type="InterPro" id="IPR013324">
    <property type="entry name" value="RNA_pol_sigma_r3/r4-like"/>
</dbReference>
<dbReference type="InterPro" id="IPR013325">
    <property type="entry name" value="RNA_pol_sigma_r2"/>
</dbReference>
<evidence type="ECO:0000256" key="5">
    <source>
        <dbReference type="ARBA" id="ARBA00023163"/>
    </source>
</evidence>
<protein>
    <submittedName>
        <fullName evidence="8">RNA polymerase subunit sigma-70</fullName>
    </submittedName>
</protein>
<evidence type="ECO:0000259" key="7">
    <source>
        <dbReference type="Pfam" id="PF08281"/>
    </source>
</evidence>
<feature type="domain" description="RNA polymerase sigma factor 70 region 4 type 2" evidence="7">
    <location>
        <begin position="122"/>
        <end position="174"/>
    </location>
</feature>
<sequence length="188" mass="21694">MKSNEKNFIKRLQRQKEDALEFIVDTYLPLIKAIVHKVLIPLKNDGLIDECINDIFLSVWNNANKFHGEPEDFKKWIAAIAKFKAIDYYRKVSKRVKATSDDFDVNTGKSAEDELIVMEDRNELMKLIHELEPVDQKIFIMKFLLGLKTEEIGEKLGLTRAVIDNRIYRGKKKLQKNATNLSLGGSVI</sequence>
<evidence type="ECO:0000256" key="1">
    <source>
        <dbReference type="ARBA" id="ARBA00010641"/>
    </source>
</evidence>
<dbReference type="PANTHER" id="PTHR43133:SF8">
    <property type="entry name" value="RNA POLYMERASE SIGMA FACTOR HI_1459-RELATED"/>
    <property type="match status" value="1"/>
</dbReference>
<dbReference type="SUPFAM" id="SSF88946">
    <property type="entry name" value="Sigma2 domain of RNA polymerase sigma factors"/>
    <property type="match status" value="1"/>
</dbReference>
<evidence type="ECO:0000256" key="3">
    <source>
        <dbReference type="ARBA" id="ARBA00023082"/>
    </source>
</evidence>
<comment type="similarity">
    <text evidence="1">Belongs to the sigma-70 factor family. ECF subfamily.</text>
</comment>
<dbReference type="InterPro" id="IPR013249">
    <property type="entry name" value="RNA_pol_sigma70_r4_t2"/>
</dbReference>
<organism evidence="8 9">
    <name type="scientific">Bacillus pseudomycoides</name>
    <dbReference type="NCBI Taxonomy" id="64104"/>
    <lineage>
        <taxon>Bacteria</taxon>
        <taxon>Bacillati</taxon>
        <taxon>Bacillota</taxon>
        <taxon>Bacilli</taxon>
        <taxon>Bacillales</taxon>
        <taxon>Bacillaceae</taxon>
        <taxon>Bacillus</taxon>
        <taxon>Bacillus cereus group</taxon>
    </lineage>
</organism>
<evidence type="ECO:0000259" key="6">
    <source>
        <dbReference type="Pfam" id="PF04542"/>
    </source>
</evidence>
<dbReference type="InterPro" id="IPR014284">
    <property type="entry name" value="RNA_pol_sigma-70_dom"/>
</dbReference>
<dbReference type="InterPro" id="IPR039425">
    <property type="entry name" value="RNA_pol_sigma-70-like"/>
</dbReference>
<keyword evidence="4" id="KW-0238">DNA-binding</keyword>
<dbReference type="GO" id="GO:0016987">
    <property type="term" value="F:sigma factor activity"/>
    <property type="evidence" value="ECO:0007669"/>
    <property type="project" value="UniProtKB-KW"/>
</dbReference>
<proteinExistence type="inferred from homology"/>